<keyword evidence="10" id="KW-1185">Reference proteome</keyword>
<dbReference type="PRINTS" id="PR00723">
    <property type="entry name" value="SUBTILISIN"/>
</dbReference>
<evidence type="ECO:0000259" key="7">
    <source>
        <dbReference type="Pfam" id="PF00082"/>
    </source>
</evidence>
<dbReference type="PANTHER" id="PTHR43806">
    <property type="entry name" value="PEPTIDASE S8"/>
    <property type="match status" value="1"/>
</dbReference>
<evidence type="ECO:0000256" key="2">
    <source>
        <dbReference type="ARBA" id="ARBA00022670"/>
    </source>
</evidence>
<dbReference type="Pfam" id="PF05922">
    <property type="entry name" value="Inhibitor_I9"/>
    <property type="match status" value="1"/>
</dbReference>
<dbReference type="AlphaFoldDB" id="A0A6I6JV92"/>
<dbReference type="InterPro" id="IPR010259">
    <property type="entry name" value="S8pro/Inhibitor_I9"/>
</dbReference>
<dbReference type="InterPro" id="IPR015500">
    <property type="entry name" value="Peptidase_S8_subtilisin-rel"/>
</dbReference>
<sequence>MRKILFAVVAAVAVVFSSCEKTEDLQIMDPNTDPVGFTEEIIPGQYIVYFENQGLKSAYKTKVLADRAVLSRAESIFENAQVELPAPQLVFSAAVEGVVVNVSENEISKIVNAPGIEGVWPDKMVTLKKPGTLPSDPPAESIPYGIERVGGGVSYTGGHKAWIIDTGIDLDHDDLNVDAASGITYVPRTSSPDDDNGHGTHCAGIVGAIDNEVGVIGVAAGATVVPVKVLDRRGSGAYSTIIAGVDYVKANASAGDAANMSLGGGVYEPVDIAVASLGASGVFVSLAAGNESDDADNHSPARAEGTNLYTISAMDDNDYWAYFSNFGEHVDYCAPGVSILSTYKGGAYATMSGTSMAAPHVCGLLLATNGNIYTDGYVNGDPDGDADPIAHK</sequence>
<evidence type="ECO:0000256" key="1">
    <source>
        <dbReference type="ARBA" id="ARBA00011073"/>
    </source>
</evidence>
<gene>
    <name evidence="9" type="ORF">GM418_26410</name>
</gene>
<protein>
    <submittedName>
        <fullName evidence="9">S8 family serine peptidase</fullName>
    </submittedName>
</protein>
<feature type="domain" description="Inhibitor I9" evidence="8">
    <location>
        <begin position="45"/>
        <end position="127"/>
    </location>
</feature>
<proteinExistence type="inferred from homology"/>
<evidence type="ECO:0000256" key="5">
    <source>
        <dbReference type="PROSITE-ProRule" id="PRU01240"/>
    </source>
</evidence>
<evidence type="ECO:0000259" key="8">
    <source>
        <dbReference type="Pfam" id="PF05922"/>
    </source>
</evidence>
<dbReference type="PANTHER" id="PTHR43806:SF66">
    <property type="entry name" value="SERIN ENDOPEPTIDASE"/>
    <property type="match status" value="1"/>
</dbReference>
<dbReference type="EMBL" id="CP046401">
    <property type="protein sequence ID" value="QGY47065.1"/>
    <property type="molecule type" value="Genomic_DNA"/>
</dbReference>
<name>A0A6I6JV92_9BACT</name>
<organism evidence="9 10">
    <name type="scientific">Maribellus comscasis</name>
    <dbReference type="NCBI Taxonomy" id="2681766"/>
    <lineage>
        <taxon>Bacteria</taxon>
        <taxon>Pseudomonadati</taxon>
        <taxon>Bacteroidota</taxon>
        <taxon>Bacteroidia</taxon>
        <taxon>Marinilabiliales</taxon>
        <taxon>Prolixibacteraceae</taxon>
        <taxon>Maribellus</taxon>
    </lineage>
</organism>
<dbReference type="InterPro" id="IPR023827">
    <property type="entry name" value="Peptidase_S8_Asp-AS"/>
</dbReference>
<dbReference type="InterPro" id="IPR050131">
    <property type="entry name" value="Peptidase_S8_subtilisin-like"/>
</dbReference>
<keyword evidence="2 5" id="KW-0645">Protease</keyword>
<dbReference type="RefSeq" id="WP_158870567.1">
    <property type="nucleotide sequence ID" value="NZ_CP046401.1"/>
</dbReference>
<dbReference type="CDD" id="cd04077">
    <property type="entry name" value="Peptidases_S8_PCSK9_ProteinaseK_like"/>
    <property type="match status" value="1"/>
</dbReference>
<dbReference type="InterPro" id="IPR036852">
    <property type="entry name" value="Peptidase_S8/S53_dom_sf"/>
</dbReference>
<dbReference type="PROSITE" id="PS51257">
    <property type="entry name" value="PROKAR_LIPOPROTEIN"/>
    <property type="match status" value="1"/>
</dbReference>
<dbReference type="PROSITE" id="PS00138">
    <property type="entry name" value="SUBTILASE_SER"/>
    <property type="match status" value="1"/>
</dbReference>
<dbReference type="GO" id="GO:0006508">
    <property type="term" value="P:proteolysis"/>
    <property type="evidence" value="ECO:0007669"/>
    <property type="project" value="UniProtKB-KW"/>
</dbReference>
<dbReference type="PROSITE" id="PS00136">
    <property type="entry name" value="SUBTILASE_ASP"/>
    <property type="match status" value="1"/>
</dbReference>
<dbReference type="PROSITE" id="PS51892">
    <property type="entry name" value="SUBTILASE"/>
    <property type="match status" value="1"/>
</dbReference>
<keyword evidence="4 5" id="KW-0720">Serine protease</keyword>
<feature type="domain" description="Peptidase S8/S53" evidence="7">
    <location>
        <begin position="163"/>
        <end position="365"/>
    </location>
</feature>
<dbReference type="GO" id="GO:0005615">
    <property type="term" value="C:extracellular space"/>
    <property type="evidence" value="ECO:0007669"/>
    <property type="project" value="TreeGrafter"/>
</dbReference>
<evidence type="ECO:0000256" key="4">
    <source>
        <dbReference type="ARBA" id="ARBA00022825"/>
    </source>
</evidence>
<reference evidence="9 10" key="1">
    <citation type="submission" date="2019-11" db="EMBL/GenBank/DDBJ databases">
        <authorList>
            <person name="Zheng R.K."/>
            <person name="Sun C.M."/>
        </authorList>
    </citation>
    <scope>NUCLEOTIDE SEQUENCE [LARGE SCALE GENOMIC DNA]</scope>
    <source>
        <strain evidence="9 10">WC007</strain>
    </source>
</reference>
<dbReference type="GO" id="GO:0004252">
    <property type="term" value="F:serine-type endopeptidase activity"/>
    <property type="evidence" value="ECO:0007669"/>
    <property type="project" value="UniProtKB-UniRule"/>
</dbReference>
<dbReference type="SUPFAM" id="SSF52743">
    <property type="entry name" value="Subtilisin-like"/>
    <property type="match status" value="1"/>
</dbReference>
<evidence type="ECO:0000256" key="3">
    <source>
        <dbReference type="ARBA" id="ARBA00022801"/>
    </source>
</evidence>
<keyword evidence="3 5" id="KW-0378">Hydrolase</keyword>
<feature type="active site" description="Charge relay system" evidence="5">
    <location>
        <position position="165"/>
    </location>
</feature>
<dbReference type="InterPro" id="IPR000209">
    <property type="entry name" value="Peptidase_S8/S53_dom"/>
</dbReference>
<dbReference type="InterPro" id="IPR022398">
    <property type="entry name" value="Peptidase_S8_His-AS"/>
</dbReference>
<evidence type="ECO:0000313" key="9">
    <source>
        <dbReference type="EMBL" id="QGY47065.1"/>
    </source>
</evidence>
<evidence type="ECO:0000256" key="6">
    <source>
        <dbReference type="RuleBase" id="RU003355"/>
    </source>
</evidence>
<dbReference type="PROSITE" id="PS00137">
    <property type="entry name" value="SUBTILASE_HIS"/>
    <property type="match status" value="1"/>
</dbReference>
<comment type="similarity">
    <text evidence="1 5 6">Belongs to the peptidase S8 family.</text>
</comment>
<dbReference type="KEGG" id="mcos:GM418_26410"/>
<dbReference type="Proteomes" id="UP000428260">
    <property type="component" value="Chromosome"/>
</dbReference>
<dbReference type="Pfam" id="PF00082">
    <property type="entry name" value="Peptidase_S8"/>
    <property type="match status" value="1"/>
</dbReference>
<feature type="active site" description="Charge relay system" evidence="5">
    <location>
        <position position="355"/>
    </location>
</feature>
<evidence type="ECO:0000313" key="10">
    <source>
        <dbReference type="Proteomes" id="UP000428260"/>
    </source>
</evidence>
<dbReference type="InterPro" id="IPR034193">
    <property type="entry name" value="PCSK9_ProteinaseK-like"/>
</dbReference>
<feature type="active site" description="Charge relay system" evidence="5">
    <location>
        <position position="198"/>
    </location>
</feature>
<accession>A0A6I6JV92</accession>
<dbReference type="InterPro" id="IPR023828">
    <property type="entry name" value="Peptidase_S8_Ser-AS"/>
</dbReference>
<dbReference type="Gene3D" id="3.40.50.200">
    <property type="entry name" value="Peptidase S8/S53 domain"/>
    <property type="match status" value="1"/>
</dbReference>